<evidence type="ECO:0008006" key="6">
    <source>
        <dbReference type="Google" id="ProtNLM"/>
    </source>
</evidence>
<dbReference type="InterPro" id="IPR026741">
    <property type="entry name" value="SNO"/>
</dbReference>
<dbReference type="Pfam" id="PF13871">
    <property type="entry name" value="Helicase_C_4"/>
    <property type="match status" value="1"/>
</dbReference>
<dbReference type="EMBL" id="JBGFUD010015886">
    <property type="protein sequence ID" value="MFH4984213.1"/>
    <property type="molecule type" value="Genomic_DNA"/>
</dbReference>
<evidence type="ECO:0000259" key="2">
    <source>
        <dbReference type="Pfam" id="PF13871"/>
    </source>
</evidence>
<name>A0ABD6EWR8_9BILA</name>
<evidence type="ECO:0000313" key="5">
    <source>
        <dbReference type="Proteomes" id="UP001608902"/>
    </source>
</evidence>
<dbReference type="InterPro" id="IPR026937">
    <property type="entry name" value="SBNO_Helicase_C_dom"/>
</dbReference>
<dbReference type="AlphaFoldDB" id="A0ABD6EWR8"/>
<feature type="domain" description="SBNO alpha/beta" evidence="3">
    <location>
        <begin position="298"/>
        <end position="417"/>
    </location>
</feature>
<feature type="domain" description="Strawberry notch helicase C" evidence="2">
    <location>
        <begin position="1"/>
        <end position="260"/>
    </location>
</feature>
<gene>
    <name evidence="4" type="ORF">AB6A40_010922</name>
</gene>
<dbReference type="InterPro" id="IPR057332">
    <property type="entry name" value="SBNO_a/b_dom"/>
</dbReference>
<organism evidence="4 5">
    <name type="scientific">Gnathostoma spinigerum</name>
    <dbReference type="NCBI Taxonomy" id="75299"/>
    <lineage>
        <taxon>Eukaryota</taxon>
        <taxon>Metazoa</taxon>
        <taxon>Ecdysozoa</taxon>
        <taxon>Nematoda</taxon>
        <taxon>Chromadorea</taxon>
        <taxon>Rhabditida</taxon>
        <taxon>Spirurina</taxon>
        <taxon>Gnathostomatomorpha</taxon>
        <taxon>Gnathostomatoidea</taxon>
        <taxon>Gnathostomatidae</taxon>
        <taxon>Gnathostoma</taxon>
    </lineage>
</organism>
<evidence type="ECO:0000313" key="4">
    <source>
        <dbReference type="EMBL" id="MFH4984213.1"/>
    </source>
</evidence>
<dbReference type="SUPFAM" id="SSF52540">
    <property type="entry name" value="P-loop containing nucleoside triphosphate hydrolases"/>
    <property type="match status" value="1"/>
</dbReference>
<dbReference type="PANTHER" id="PTHR12706">
    <property type="entry name" value="STRAWBERRY NOTCH-RELATED"/>
    <property type="match status" value="1"/>
</dbReference>
<comment type="caution">
    <text evidence="4">The sequence shown here is derived from an EMBL/GenBank/DDBJ whole genome shotgun (WGS) entry which is preliminary data.</text>
</comment>
<dbReference type="PANTHER" id="PTHR12706:SF30">
    <property type="entry name" value="PROTEIN STRAWBERRY NOTCH-RELATED"/>
    <property type="match status" value="1"/>
</dbReference>
<dbReference type="Proteomes" id="UP001608902">
    <property type="component" value="Unassembled WGS sequence"/>
</dbReference>
<evidence type="ECO:0000259" key="3">
    <source>
        <dbReference type="Pfam" id="PF25373"/>
    </source>
</evidence>
<keyword evidence="5" id="KW-1185">Reference proteome</keyword>
<proteinExistence type="inferred from homology"/>
<dbReference type="Pfam" id="PF25373">
    <property type="entry name" value="SBNO"/>
    <property type="match status" value="1"/>
</dbReference>
<evidence type="ECO:0000256" key="1">
    <source>
        <dbReference type="ARBA" id="ARBA00006992"/>
    </source>
</evidence>
<reference evidence="4 5" key="1">
    <citation type="submission" date="2024-08" db="EMBL/GenBank/DDBJ databases">
        <title>Gnathostoma spinigerum genome.</title>
        <authorList>
            <person name="Gonzalez-Bertolin B."/>
            <person name="Monzon S."/>
            <person name="Zaballos A."/>
            <person name="Jimenez P."/>
            <person name="Dekumyoy P."/>
            <person name="Varona S."/>
            <person name="Cuesta I."/>
            <person name="Sumanam S."/>
            <person name="Adisakwattana P."/>
            <person name="Gasser R.B."/>
            <person name="Hernandez-Gonzalez A."/>
            <person name="Young N.D."/>
            <person name="Perteguer M.J."/>
        </authorList>
    </citation>
    <scope>NUCLEOTIDE SEQUENCE [LARGE SCALE GENOMIC DNA]</scope>
    <source>
        <strain evidence="4">AL3</strain>
        <tissue evidence="4">Liver</tissue>
    </source>
</reference>
<dbReference type="InterPro" id="IPR027417">
    <property type="entry name" value="P-loop_NTPase"/>
</dbReference>
<accession>A0ABD6EWR8</accession>
<protein>
    <recommendedName>
        <fullName evidence="6">Strawberry notch helicase C domain-containing protein</fullName>
    </recommendedName>
</protein>
<comment type="similarity">
    <text evidence="1">Belongs to the SBNO family.</text>
</comment>
<sequence length="504" mass="57164">MTGRKGRVVSREDGEVGYELRHTGADVPLELMNMDEKDKFMKGEKLIAIISEAASSGISLQSDRRALNRRRRVHITLELPWSADKAIQQFGRTHRSNQVSAPEYVFLISELAGEKRFASIVAKRLESLGALTHGDRRATESRDLSQFNLDTRYGRAALDVLLRTVIGTLSPPLIPPPTNYKPGDFLKDMCCYMEGVGILSREKDTYTVEKESATIPKFLNRILGLPVHAQNALFQYFSDIVAELVAQAKHDGTYDMGIMDLGMGGDEARKLETRIFLGRANRGNFRVEMHKIGVERGVSWEDAYAIWKDHHDDEDGFYISTVGNLHRQAAALVYGIGKKRLDTGARLYCITRPNTGRSPKLETMNEICKRFRHSTPKEVEKAWKDQYEGSYMMCQHTYFYNKCKSEMKGVYCETGRRTRTYFVLSGSVLSVWPVVEEILSDGMSVREIKKTSRMQIVRVRTEQNLKIVGLLVLPQYVRALVGRLEDLCGQDHCYTVAKTKNPAK</sequence>